<dbReference type="Proteomes" id="UP001219518">
    <property type="component" value="Unassembled WGS sequence"/>
</dbReference>
<evidence type="ECO:0000256" key="1">
    <source>
        <dbReference type="ARBA" id="ARBA00004477"/>
    </source>
</evidence>
<evidence type="ECO:0000256" key="5">
    <source>
        <dbReference type="ARBA" id="ARBA00022824"/>
    </source>
</evidence>
<comment type="caution">
    <text evidence="11">The sequence shown here is derived from an EMBL/GenBank/DDBJ whole genome shotgun (WGS) entry which is preliminary data.</text>
</comment>
<evidence type="ECO:0000256" key="8">
    <source>
        <dbReference type="ARBA" id="ARBA00032437"/>
    </source>
</evidence>
<dbReference type="InterPro" id="IPR028945">
    <property type="entry name" value="Get1"/>
</dbReference>
<reference evidence="11" key="1">
    <citation type="submission" date="2021-07" db="EMBL/GenBank/DDBJ databases">
        <authorList>
            <person name="Catto M.A."/>
            <person name="Jacobson A."/>
            <person name="Kennedy G."/>
            <person name="Labadie P."/>
            <person name="Hunt B.G."/>
            <person name="Srinivasan R."/>
        </authorList>
    </citation>
    <scope>NUCLEOTIDE SEQUENCE</scope>
    <source>
        <strain evidence="11">PL_HMW_Pooled</strain>
        <tissue evidence="11">Head</tissue>
    </source>
</reference>
<comment type="subcellular location">
    <subcellularLocation>
        <location evidence="1">Endoplasmic reticulum membrane</location>
        <topology evidence="1">Multi-pass membrane protein</topology>
    </subcellularLocation>
</comment>
<keyword evidence="6 10" id="KW-1133">Transmembrane helix</keyword>
<keyword evidence="4 10" id="KW-0812">Transmembrane</keyword>
<reference evidence="11" key="2">
    <citation type="journal article" date="2023" name="BMC Genomics">
        <title>Pest status, molecular evolution, and epigenetic factors derived from the genome assembly of Frankliniella fusca, a thysanopteran phytovirus vector.</title>
        <authorList>
            <person name="Catto M.A."/>
            <person name="Labadie P.E."/>
            <person name="Jacobson A.L."/>
            <person name="Kennedy G.G."/>
            <person name="Srinivasan R."/>
            <person name="Hunt B.G."/>
        </authorList>
    </citation>
    <scope>NUCLEOTIDE SEQUENCE</scope>
    <source>
        <strain evidence="11">PL_HMW_Pooled</strain>
    </source>
</reference>
<comment type="similarity">
    <text evidence="2">Belongs to the WRB/GET1 family.</text>
</comment>
<dbReference type="AlphaFoldDB" id="A0AAE1HR29"/>
<evidence type="ECO:0000256" key="10">
    <source>
        <dbReference type="SAM" id="Phobius"/>
    </source>
</evidence>
<keyword evidence="5" id="KW-0256">Endoplasmic reticulum</keyword>
<protein>
    <recommendedName>
        <fullName evidence="3">Guided entry of tail-anchored proteins factor 1</fullName>
    </recommendedName>
    <alternativeName>
        <fullName evidence="8">Tail-anchored protein insertion receptor WRB</fullName>
    </alternativeName>
    <alternativeName>
        <fullName evidence="9">Tryptophan-rich basic protein</fullName>
    </alternativeName>
</protein>
<dbReference type="Pfam" id="PF04420">
    <property type="entry name" value="CHD5"/>
    <property type="match status" value="1"/>
</dbReference>
<gene>
    <name evidence="11" type="ORF">KUF71_014063</name>
</gene>
<dbReference type="GO" id="GO:0043495">
    <property type="term" value="F:protein-membrane adaptor activity"/>
    <property type="evidence" value="ECO:0007669"/>
    <property type="project" value="TreeGrafter"/>
</dbReference>
<dbReference type="PANTHER" id="PTHR42650:SF1">
    <property type="entry name" value="GUIDED ENTRY OF TAIL-ANCHORED PROTEINS FACTOR 1"/>
    <property type="match status" value="1"/>
</dbReference>
<dbReference type="Gene3D" id="1.10.287.660">
    <property type="entry name" value="Helix hairpin bin"/>
    <property type="match status" value="1"/>
</dbReference>
<dbReference type="PANTHER" id="PTHR42650">
    <property type="entry name" value="TAIL-ANCHORED PROTEIN INSERTION RECEPTOR WRB"/>
    <property type="match status" value="1"/>
</dbReference>
<evidence type="ECO:0000256" key="2">
    <source>
        <dbReference type="ARBA" id="ARBA00010799"/>
    </source>
</evidence>
<feature type="transmembrane region" description="Helical" evidence="10">
    <location>
        <begin position="6"/>
        <end position="29"/>
    </location>
</feature>
<accession>A0AAE1HR29</accession>
<dbReference type="GO" id="GO:0071816">
    <property type="term" value="P:tail-anchored membrane protein insertion into ER membrane"/>
    <property type="evidence" value="ECO:0007669"/>
    <property type="project" value="InterPro"/>
</dbReference>
<evidence type="ECO:0000256" key="6">
    <source>
        <dbReference type="ARBA" id="ARBA00022989"/>
    </source>
</evidence>
<dbReference type="EMBL" id="JAHWGI010001240">
    <property type="protein sequence ID" value="KAK3925814.1"/>
    <property type="molecule type" value="Genomic_DNA"/>
</dbReference>
<evidence type="ECO:0000313" key="11">
    <source>
        <dbReference type="EMBL" id="KAK3925814.1"/>
    </source>
</evidence>
<evidence type="ECO:0000256" key="9">
    <source>
        <dbReference type="ARBA" id="ARBA00033006"/>
    </source>
</evidence>
<organism evidence="11 12">
    <name type="scientific">Frankliniella fusca</name>
    <dbReference type="NCBI Taxonomy" id="407009"/>
    <lineage>
        <taxon>Eukaryota</taxon>
        <taxon>Metazoa</taxon>
        <taxon>Ecdysozoa</taxon>
        <taxon>Arthropoda</taxon>
        <taxon>Hexapoda</taxon>
        <taxon>Insecta</taxon>
        <taxon>Pterygota</taxon>
        <taxon>Neoptera</taxon>
        <taxon>Paraneoptera</taxon>
        <taxon>Thysanoptera</taxon>
        <taxon>Terebrantia</taxon>
        <taxon>Thripoidea</taxon>
        <taxon>Thripidae</taxon>
        <taxon>Frankliniella</taxon>
    </lineage>
</organism>
<evidence type="ECO:0000313" key="12">
    <source>
        <dbReference type="Proteomes" id="UP001219518"/>
    </source>
</evidence>
<proteinExistence type="inferred from homology"/>
<keyword evidence="7 10" id="KW-0472">Membrane</keyword>
<name>A0AAE1HR29_9NEOP</name>
<evidence type="ECO:0000256" key="7">
    <source>
        <dbReference type="ARBA" id="ARBA00023136"/>
    </source>
</evidence>
<dbReference type="GO" id="GO:0043529">
    <property type="term" value="C:GET complex"/>
    <property type="evidence" value="ECO:0007669"/>
    <property type="project" value="TreeGrafter"/>
</dbReference>
<dbReference type="GO" id="GO:0005789">
    <property type="term" value="C:endoplasmic reticulum membrane"/>
    <property type="evidence" value="ECO:0007669"/>
    <property type="project" value="UniProtKB-SubCell"/>
</dbReference>
<sequence>MYVNTSLFFVITIGTVLSSFSQLIIKYALSYIFRESDRAAEIRKEIVGIRTEMSQISMIDEFARHARLQRKLIKMQDELKGEKMAINGTRLKFKVMISAGATLMTSAFMLLILYLYRSEAVVILPESWLSPFSSIISWPAQETGAVSVLTWVAICGSVSRLLAAKFSDSTGQS</sequence>
<dbReference type="InterPro" id="IPR029012">
    <property type="entry name" value="Helix_hairpin_bin_sf"/>
</dbReference>
<evidence type="ECO:0000256" key="3">
    <source>
        <dbReference type="ARBA" id="ARBA00017951"/>
    </source>
</evidence>
<keyword evidence="12" id="KW-1185">Reference proteome</keyword>
<evidence type="ECO:0000256" key="4">
    <source>
        <dbReference type="ARBA" id="ARBA00022692"/>
    </source>
</evidence>
<feature type="transmembrane region" description="Helical" evidence="10">
    <location>
        <begin position="93"/>
        <end position="116"/>
    </location>
</feature>